<name>A0ABU5MTU6_9BACT</name>
<keyword evidence="1" id="KW-0732">Signal</keyword>
<protein>
    <submittedName>
        <fullName evidence="3">DUF1080 domain-containing protein</fullName>
    </submittedName>
</protein>
<dbReference type="Gene3D" id="2.60.120.560">
    <property type="entry name" value="Exo-inulinase, domain 1"/>
    <property type="match status" value="1"/>
</dbReference>
<dbReference type="EMBL" id="JARVCO010000002">
    <property type="protein sequence ID" value="MDZ8117572.1"/>
    <property type="molecule type" value="Genomic_DNA"/>
</dbReference>
<feature type="chain" id="PRO_5046708492" evidence="1">
    <location>
        <begin position="20"/>
        <end position="270"/>
    </location>
</feature>
<dbReference type="RefSeq" id="WP_322607373.1">
    <property type="nucleotide sequence ID" value="NZ_JARVCO010000002.1"/>
</dbReference>
<evidence type="ECO:0000256" key="1">
    <source>
        <dbReference type="SAM" id="SignalP"/>
    </source>
</evidence>
<feature type="signal peptide" evidence="1">
    <location>
        <begin position="1"/>
        <end position="19"/>
    </location>
</feature>
<organism evidence="3 4">
    <name type="scientific">Pontiella agarivorans</name>
    <dbReference type="NCBI Taxonomy" id="3038953"/>
    <lineage>
        <taxon>Bacteria</taxon>
        <taxon>Pseudomonadati</taxon>
        <taxon>Kiritimatiellota</taxon>
        <taxon>Kiritimatiellia</taxon>
        <taxon>Kiritimatiellales</taxon>
        <taxon>Pontiellaceae</taxon>
        <taxon>Pontiella</taxon>
    </lineage>
</organism>
<comment type="caution">
    <text evidence="3">The sequence shown here is derived from an EMBL/GenBank/DDBJ whole genome shotgun (WGS) entry which is preliminary data.</text>
</comment>
<dbReference type="Pfam" id="PF06439">
    <property type="entry name" value="3keto-disac_hyd"/>
    <property type="match status" value="1"/>
</dbReference>
<sequence>MKTGIVLMAAATFSFGVMAECSFIPIFDGKTMNGWHILDVAPEDKYYATDENFFAKDGAIHCFQSESKKGGLVLSDGKYDDFELLFEFKNAWGCDSGIMIRCNEKGQGIQILNDYLKDGVVGFPFGEGTGGYFSRPVVLNMHDGKVIGEDIYDAVDKDNLLYSIDAKGWNALWKHGDWNRMKIRCVGPEPRIVTWINGVKIMEMDGATYKARGLKDAVNMNWDAKSAWNRKKIQQITGGKGSIAFQIHQGGRWAQGESVQYRNIRIKELK</sequence>
<dbReference type="Proteomes" id="UP001290861">
    <property type="component" value="Unassembled WGS sequence"/>
</dbReference>
<evidence type="ECO:0000313" key="3">
    <source>
        <dbReference type="EMBL" id="MDZ8117572.1"/>
    </source>
</evidence>
<proteinExistence type="predicted"/>
<evidence type="ECO:0000313" key="4">
    <source>
        <dbReference type="Proteomes" id="UP001290861"/>
    </source>
</evidence>
<feature type="domain" description="3-keto-alpha-glucoside-1,2-lyase/3-keto-2-hydroxy-glucal hydratase" evidence="2">
    <location>
        <begin position="23"/>
        <end position="267"/>
    </location>
</feature>
<gene>
    <name evidence="3" type="ORF">P9H32_02955</name>
</gene>
<dbReference type="InterPro" id="IPR010496">
    <property type="entry name" value="AL/BT2_dom"/>
</dbReference>
<accession>A0ABU5MTU6</accession>
<keyword evidence="4" id="KW-1185">Reference proteome</keyword>
<reference evidence="3 4" key="1">
    <citation type="journal article" date="2024" name="Appl. Environ. Microbiol.">
        <title>Pontiella agarivorans sp. nov., a novel marine anaerobic bacterium capable of degrading macroalgal polysaccharides and fixing nitrogen.</title>
        <authorList>
            <person name="Liu N."/>
            <person name="Kivenson V."/>
            <person name="Peng X."/>
            <person name="Cui Z."/>
            <person name="Lankiewicz T.S."/>
            <person name="Gosselin K.M."/>
            <person name="English C.J."/>
            <person name="Blair E.M."/>
            <person name="O'Malley M.A."/>
            <person name="Valentine D.L."/>
        </authorList>
    </citation>
    <scope>NUCLEOTIDE SEQUENCE [LARGE SCALE GENOMIC DNA]</scope>
    <source>
        <strain evidence="3 4">NLcol2</strain>
    </source>
</reference>
<evidence type="ECO:0000259" key="2">
    <source>
        <dbReference type="Pfam" id="PF06439"/>
    </source>
</evidence>